<accession>A0A4U1C293</accession>
<dbReference type="Proteomes" id="UP000310477">
    <property type="component" value="Unassembled WGS sequence"/>
</dbReference>
<sequence>MKNPTLIQYFHWYYNEPDNLWTKAAKEASNLAEMGITGVWFPPAYKGTNGGYSIGYDTYDLFDLGEFDQKNSQSTKYGSKEEYQKAIDELHKNQITVIADTVFNHKAGGDELEKIKVRKVNETDRNEFISDVIEIDAWTKFTFPGRAGQYSEFIWDHKCFSGVDYAENDQETAIYAIQNEYGEGWEDVPSHELGNYDYLMFNDIDFRNRAVVEELKYWGKWYFETCKIDGFRLDAVKHIPAEFIAEWIDFMKAECDKDLFIVAENWNIESVDELEKYIEITGGRTQLFDSLLHHNFYLASQAGQEYDLSTIFNDTLVQRNPLLAVTFVDNHDSQPLQALESFTEFWFRPLAHAMILLREGGIPCVFYTDVYGAEYEDDGQQVELIGLQELPQLLKIRETLAYGEQKDYLDHPNCIGWTRTGNDEFENSGIAVLMTNGEEGFKQMEIGAQFAGKTLIDLLGKRSEEIVIDENGVGEFLCAAGSVSVWGVKA</sequence>
<comment type="cofactor">
    <cofactor evidence="1">
        <name>Ca(2+)</name>
        <dbReference type="ChEBI" id="CHEBI:29108"/>
    </cofactor>
</comment>
<dbReference type="NCBIfam" id="NF006968">
    <property type="entry name" value="PRK09441.1-1"/>
    <property type="match status" value="1"/>
</dbReference>
<keyword evidence="3 8" id="KW-0479">Metal-binding</keyword>
<dbReference type="EC" id="3.2.1.1" evidence="10"/>
<feature type="active site" description="Nucleophile" evidence="7">
    <location>
        <position position="234"/>
    </location>
</feature>
<keyword evidence="4 10" id="KW-0378">Hydrolase</keyword>
<dbReference type="RefSeq" id="WP_136877035.1">
    <property type="nucleotide sequence ID" value="NZ_SWBO01000005.1"/>
</dbReference>
<organism evidence="10 11">
    <name type="scientific">Pedobacter cryotolerans</name>
    <dbReference type="NCBI Taxonomy" id="2571270"/>
    <lineage>
        <taxon>Bacteria</taxon>
        <taxon>Pseudomonadati</taxon>
        <taxon>Bacteroidota</taxon>
        <taxon>Sphingobacteriia</taxon>
        <taxon>Sphingobacteriales</taxon>
        <taxon>Sphingobacteriaceae</taxon>
        <taxon>Pedobacter</taxon>
    </lineage>
</organism>
<reference evidence="10 11" key="1">
    <citation type="submission" date="2019-04" db="EMBL/GenBank/DDBJ databases">
        <title>Pedobacter sp. AR-2-6 sp. nov., isolated from Arctic soil.</title>
        <authorList>
            <person name="Dahal R.H."/>
            <person name="Kim D.-U."/>
        </authorList>
    </citation>
    <scope>NUCLEOTIDE SEQUENCE [LARGE SCALE GENOMIC DNA]</scope>
    <source>
        <strain evidence="10 11">AR-2-6</strain>
    </source>
</reference>
<dbReference type="GO" id="GO:0005509">
    <property type="term" value="F:calcium ion binding"/>
    <property type="evidence" value="ECO:0007669"/>
    <property type="project" value="InterPro"/>
</dbReference>
<dbReference type="OrthoDB" id="9806009at2"/>
<dbReference type="InterPro" id="IPR015237">
    <property type="entry name" value="Alpha-amylase_C_pro"/>
</dbReference>
<comment type="caution">
    <text evidence="10">The sequence shown here is derived from an EMBL/GenBank/DDBJ whole genome shotgun (WGS) entry which is preliminary data.</text>
</comment>
<dbReference type="EMBL" id="SWBO01000005">
    <property type="protein sequence ID" value="TKB99870.1"/>
    <property type="molecule type" value="Genomic_DNA"/>
</dbReference>
<keyword evidence="11" id="KW-1185">Reference proteome</keyword>
<evidence type="ECO:0000256" key="8">
    <source>
        <dbReference type="PIRSR" id="PIRSR001021-2"/>
    </source>
</evidence>
<evidence type="ECO:0000313" key="11">
    <source>
        <dbReference type="Proteomes" id="UP000310477"/>
    </source>
</evidence>
<evidence type="ECO:0000256" key="5">
    <source>
        <dbReference type="ARBA" id="ARBA00023277"/>
    </source>
</evidence>
<dbReference type="InterPro" id="IPR013780">
    <property type="entry name" value="Glyco_hydro_b"/>
</dbReference>
<comment type="similarity">
    <text evidence="2">Belongs to the glycosyl hydrolase 13 family.</text>
</comment>
<proteinExistence type="inferred from homology"/>
<evidence type="ECO:0000256" key="2">
    <source>
        <dbReference type="ARBA" id="ARBA00008061"/>
    </source>
</evidence>
<name>A0A4U1C293_9SPHI</name>
<gene>
    <name evidence="10" type="primary">amyA</name>
    <name evidence="10" type="ORF">FA045_10505</name>
</gene>
<dbReference type="SUPFAM" id="SSF51445">
    <property type="entry name" value="(Trans)glycosidases"/>
    <property type="match status" value="1"/>
</dbReference>
<evidence type="ECO:0000313" key="10">
    <source>
        <dbReference type="EMBL" id="TKB99870.1"/>
    </source>
</evidence>
<dbReference type="SMART" id="SM00642">
    <property type="entry name" value="Aamy"/>
    <property type="match status" value="1"/>
</dbReference>
<keyword evidence="5" id="KW-0119">Carbohydrate metabolism</keyword>
<dbReference type="GO" id="GO:0004556">
    <property type="term" value="F:alpha-amylase activity"/>
    <property type="evidence" value="ECO:0007669"/>
    <property type="project" value="UniProtKB-EC"/>
</dbReference>
<dbReference type="Gene3D" id="3.20.20.80">
    <property type="entry name" value="Glycosidases"/>
    <property type="match status" value="1"/>
</dbReference>
<evidence type="ECO:0000256" key="7">
    <source>
        <dbReference type="PIRSR" id="PIRSR001021-1"/>
    </source>
</evidence>
<feature type="domain" description="Glycosyl hydrolase family 13 catalytic" evidence="9">
    <location>
        <begin position="4"/>
        <end position="397"/>
    </location>
</feature>
<dbReference type="SUPFAM" id="SSF51011">
    <property type="entry name" value="Glycosyl hydrolase domain"/>
    <property type="match status" value="1"/>
</dbReference>
<feature type="binding site" evidence="8">
    <location>
        <position position="205"/>
    </location>
    <ligand>
        <name>Ca(2+)</name>
        <dbReference type="ChEBI" id="CHEBI:29108"/>
        <label>2</label>
    </ligand>
</feature>
<evidence type="ECO:0000256" key="4">
    <source>
        <dbReference type="ARBA" id="ARBA00022801"/>
    </source>
</evidence>
<keyword evidence="6 10" id="KW-0326">Glycosidase</keyword>
<dbReference type="Pfam" id="PF00128">
    <property type="entry name" value="Alpha-amylase"/>
    <property type="match status" value="1"/>
</dbReference>
<dbReference type="PANTHER" id="PTHR43447">
    <property type="entry name" value="ALPHA-AMYLASE"/>
    <property type="match status" value="1"/>
</dbReference>
<evidence type="ECO:0000256" key="3">
    <source>
        <dbReference type="ARBA" id="ARBA00022723"/>
    </source>
</evidence>
<dbReference type="PIRSF" id="PIRSF001021">
    <property type="entry name" value="Alph-amls_thrmst"/>
    <property type="match status" value="1"/>
</dbReference>
<evidence type="ECO:0000256" key="1">
    <source>
        <dbReference type="ARBA" id="ARBA00001913"/>
    </source>
</evidence>
<dbReference type="InterPro" id="IPR017853">
    <property type="entry name" value="GH"/>
</dbReference>
<dbReference type="NCBIfam" id="NF006969">
    <property type="entry name" value="PRK09441.1-2"/>
    <property type="match status" value="1"/>
</dbReference>
<evidence type="ECO:0000256" key="6">
    <source>
        <dbReference type="ARBA" id="ARBA00023295"/>
    </source>
</evidence>
<dbReference type="Pfam" id="PF09154">
    <property type="entry name" value="Alpha-amy_C_pro"/>
    <property type="match status" value="1"/>
</dbReference>
<protein>
    <submittedName>
        <fullName evidence="10">Alpha-amylase</fullName>
        <ecNumber evidence="10">3.2.1.1</ecNumber>
    </submittedName>
</protein>
<dbReference type="InterPro" id="IPR006047">
    <property type="entry name" value="GH13_cat_dom"/>
</dbReference>
<dbReference type="InterPro" id="IPR013776">
    <property type="entry name" value="A-amylase_thermo"/>
</dbReference>
<dbReference type="AlphaFoldDB" id="A0A4U1C293"/>
<feature type="binding site" evidence="8">
    <location>
        <position position="238"/>
    </location>
    <ligand>
        <name>Ca(2+)</name>
        <dbReference type="ChEBI" id="CHEBI:29108"/>
        <label>1</label>
    </ligand>
</feature>
<dbReference type="Gene3D" id="2.60.40.1180">
    <property type="entry name" value="Golgi alpha-mannosidase II"/>
    <property type="match status" value="1"/>
</dbReference>
<feature type="active site" description="Proton donor" evidence="7">
    <location>
        <position position="264"/>
    </location>
</feature>
<dbReference type="CDD" id="cd11318">
    <property type="entry name" value="AmyAc_bac_fung_AmyA"/>
    <property type="match status" value="1"/>
</dbReference>
<dbReference type="Gene3D" id="2.40.30.140">
    <property type="match status" value="1"/>
</dbReference>
<feature type="binding site" evidence="8">
    <location>
        <position position="104"/>
    </location>
    <ligand>
        <name>Ca(2+)</name>
        <dbReference type="ChEBI" id="CHEBI:29108"/>
        <label>1</label>
    </ligand>
</feature>
<feature type="binding site" evidence="8">
    <location>
        <position position="197"/>
    </location>
    <ligand>
        <name>Ca(2+)</name>
        <dbReference type="ChEBI" id="CHEBI:29108"/>
        <label>1</label>
    </ligand>
</feature>
<dbReference type="GO" id="GO:0005975">
    <property type="term" value="P:carbohydrate metabolic process"/>
    <property type="evidence" value="ECO:0007669"/>
    <property type="project" value="InterPro"/>
</dbReference>
<keyword evidence="8" id="KW-0106">Calcium</keyword>
<feature type="binding site" evidence="8">
    <location>
        <position position="203"/>
    </location>
    <ligand>
        <name>Ca(2+)</name>
        <dbReference type="ChEBI" id="CHEBI:29108"/>
        <label>1</label>
    </ligand>
</feature>
<evidence type="ECO:0000259" key="9">
    <source>
        <dbReference type="SMART" id="SM00642"/>
    </source>
</evidence>